<evidence type="ECO:0000313" key="10">
    <source>
        <dbReference type="EMBL" id="HIV85981.1"/>
    </source>
</evidence>
<dbReference type="InterPro" id="IPR024109">
    <property type="entry name" value="Trp-tRNA-ligase_bac-type"/>
</dbReference>
<comment type="catalytic activity">
    <reaction evidence="7 8">
        <text>tRNA(Trp) + L-tryptophan + ATP = L-tryptophyl-tRNA(Trp) + AMP + diphosphate + H(+)</text>
        <dbReference type="Rhea" id="RHEA:24080"/>
        <dbReference type="Rhea" id="RHEA-COMP:9671"/>
        <dbReference type="Rhea" id="RHEA-COMP:9705"/>
        <dbReference type="ChEBI" id="CHEBI:15378"/>
        <dbReference type="ChEBI" id="CHEBI:30616"/>
        <dbReference type="ChEBI" id="CHEBI:33019"/>
        <dbReference type="ChEBI" id="CHEBI:57912"/>
        <dbReference type="ChEBI" id="CHEBI:78442"/>
        <dbReference type="ChEBI" id="CHEBI:78535"/>
        <dbReference type="ChEBI" id="CHEBI:456215"/>
        <dbReference type="EC" id="6.1.1.2"/>
    </reaction>
</comment>
<protein>
    <recommendedName>
        <fullName evidence="8">Tryptophan--tRNA ligase</fullName>
        <ecNumber evidence="8">6.1.1.2</ecNumber>
    </recommendedName>
    <alternativeName>
        <fullName evidence="8">Tryptophanyl-tRNA synthetase</fullName>
        <shortName evidence="8">TrpRS</shortName>
    </alternativeName>
</protein>
<evidence type="ECO:0000256" key="1">
    <source>
        <dbReference type="ARBA" id="ARBA00005594"/>
    </source>
</evidence>
<feature type="binding site" evidence="8">
    <location>
        <begin position="23"/>
        <end position="24"/>
    </location>
    <ligand>
        <name>ATP</name>
        <dbReference type="ChEBI" id="CHEBI:30616"/>
    </ligand>
</feature>
<dbReference type="PANTHER" id="PTHR43766">
    <property type="entry name" value="TRYPTOPHAN--TRNA LIGASE, MITOCHONDRIAL"/>
    <property type="match status" value="1"/>
</dbReference>
<dbReference type="EMBL" id="DXIJ01000084">
    <property type="protein sequence ID" value="HIV85981.1"/>
    <property type="molecule type" value="Genomic_DNA"/>
</dbReference>
<dbReference type="NCBIfam" id="TIGR00233">
    <property type="entry name" value="trpS"/>
    <property type="match status" value="1"/>
</dbReference>
<evidence type="ECO:0000256" key="4">
    <source>
        <dbReference type="ARBA" id="ARBA00022840"/>
    </source>
</evidence>
<comment type="subcellular location">
    <subcellularLocation>
        <location evidence="8">Cytoplasm</location>
    </subcellularLocation>
</comment>
<feature type="binding site" evidence="8">
    <location>
        <begin position="201"/>
        <end position="205"/>
    </location>
    <ligand>
        <name>ATP</name>
        <dbReference type="ChEBI" id="CHEBI:30616"/>
    </ligand>
</feature>
<feature type="binding site" evidence="8">
    <location>
        <position position="192"/>
    </location>
    <ligand>
        <name>ATP</name>
        <dbReference type="ChEBI" id="CHEBI:30616"/>
    </ligand>
</feature>
<dbReference type="CDD" id="cd00806">
    <property type="entry name" value="TrpRS_core"/>
    <property type="match status" value="1"/>
</dbReference>
<dbReference type="PRINTS" id="PR01039">
    <property type="entry name" value="TRNASYNTHTRP"/>
</dbReference>
<dbReference type="GO" id="GO:0004830">
    <property type="term" value="F:tryptophan-tRNA ligase activity"/>
    <property type="evidence" value="ECO:0007669"/>
    <property type="project" value="UniProtKB-UniRule"/>
</dbReference>
<keyword evidence="6 8" id="KW-0030">Aminoacyl-tRNA synthetase</keyword>
<feature type="short sequence motif" description="'KMSKS' region" evidence="8">
    <location>
        <begin position="201"/>
        <end position="205"/>
    </location>
</feature>
<dbReference type="InterPro" id="IPR002305">
    <property type="entry name" value="aa-tRNA-synth_Ic"/>
</dbReference>
<dbReference type="GO" id="GO:0005524">
    <property type="term" value="F:ATP binding"/>
    <property type="evidence" value="ECO:0007669"/>
    <property type="project" value="UniProtKB-UniRule"/>
</dbReference>
<feature type="short sequence motif" description="'HIGH' region" evidence="8">
    <location>
        <begin position="16"/>
        <end position="24"/>
    </location>
</feature>
<keyword evidence="3 8" id="KW-0547">Nucleotide-binding</keyword>
<dbReference type="Proteomes" id="UP000824162">
    <property type="component" value="Unassembled WGS sequence"/>
</dbReference>
<dbReference type="InterPro" id="IPR002306">
    <property type="entry name" value="Trp-tRNA-ligase"/>
</dbReference>
<dbReference type="Pfam" id="PF00579">
    <property type="entry name" value="tRNA-synt_1b"/>
    <property type="match status" value="1"/>
</dbReference>
<dbReference type="Gene3D" id="1.10.240.10">
    <property type="entry name" value="Tyrosyl-Transfer RNA Synthetase"/>
    <property type="match status" value="1"/>
</dbReference>
<dbReference type="InterPro" id="IPR001412">
    <property type="entry name" value="aa-tRNA-synth_I_CS"/>
</dbReference>
<sequence length="336" mass="37670">MGLAENRKRILSGIQPSGALTLGNYVGALRNWVELSKDENYEAYFMLADMHTITVRQDPKEFRKNAMDLLALFMASGLDPKRSPIFFQSHVPAHAMLGWVLVCNTYMGELSRMTQYKDKAQKHAANLNAGLFTYPSLMAADILLYQADLVPVGQDQSQHLEITRDLANRFNNAYSPTFKVPEAYIPKVGARIMSLQDPTQKMSKSDPNENGYILLLDPIDKIVKKIKRAVTDSGSEIRRGEGKEGIENLMSIYSAVTNKSMDNIEAEFEGMGYGDFKSAVAEAVVETVRPIQERYAELIKNKDYLKQVYKSGAETAGRTAMKTVSKVYRKIGFIEP</sequence>
<keyword evidence="4 8" id="KW-0067">ATP-binding</keyword>
<feature type="binding site" evidence="8">
    <location>
        <begin position="153"/>
        <end position="155"/>
    </location>
    <ligand>
        <name>ATP</name>
        <dbReference type="ChEBI" id="CHEBI:30616"/>
    </ligand>
</feature>
<dbReference type="AlphaFoldDB" id="A0A9D1TLX5"/>
<dbReference type="HAMAP" id="MF_00140_B">
    <property type="entry name" value="Trp_tRNA_synth_B"/>
    <property type="match status" value="1"/>
</dbReference>
<evidence type="ECO:0000313" key="11">
    <source>
        <dbReference type="Proteomes" id="UP000824162"/>
    </source>
</evidence>
<reference evidence="10" key="1">
    <citation type="journal article" date="2021" name="PeerJ">
        <title>Extensive microbial diversity within the chicken gut microbiome revealed by metagenomics and culture.</title>
        <authorList>
            <person name="Gilroy R."/>
            <person name="Ravi A."/>
            <person name="Getino M."/>
            <person name="Pursley I."/>
            <person name="Horton D.L."/>
            <person name="Alikhan N.F."/>
            <person name="Baker D."/>
            <person name="Gharbi K."/>
            <person name="Hall N."/>
            <person name="Watson M."/>
            <person name="Adriaenssens E.M."/>
            <person name="Foster-Nyarko E."/>
            <person name="Jarju S."/>
            <person name="Secka A."/>
            <person name="Antonio M."/>
            <person name="Oren A."/>
            <person name="Chaudhuri R.R."/>
            <person name="La Ragione R."/>
            <person name="Hildebrand F."/>
            <person name="Pallen M.J."/>
        </authorList>
    </citation>
    <scope>NUCLEOTIDE SEQUENCE</scope>
    <source>
        <strain evidence="10">5790</strain>
    </source>
</reference>
<feature type="binding site" evidence="8">
    <location>
        <begin position="15"/>
        <end position="17"/>
    </location>
    <ligand>
        <name>ATP</name>
        <dbReference type="ChEBI" id="CHEBI:30616"/>
    </ligand>
</feature>
<dbReference type="GO" id="GO:0005829">
    <property type="term" value="C:cytosol"/>
    <property type="evidence" value="ECO:0007669"/>
    <property type="project" value="TreeGrafter"/>
</dbReference>
<dbReference type="SUPFAM" id="SSF52374">
    <property type="entry name" value="Nucleotidylyl transferase"/>
    <property type="match status" value="1"/>
</dbReference>
<feature type="binding site" evidence="8">
    <location>
        <position position="141"/>
    </location>
    <ligand>
        <name>L-tryptophan</name>
        <dbReference type="ChEBI" id="CHEBI:57912"/>
    </ligand>
</feature>
<dbReference type="InterPro" id="IPR014729">
    <property type="entry name" value="Rossmann-like_a/b/a_fold"/>
</dbReference>
<reference evidence="10" key="2">
    <citation type="submission" date="2021-04" db="EMBL/GenBank/DDBJ databases">
        <authorList>
            <person name="Gilroy R."/>
        </authorList>
    </citation>
    <scope>NUCLEOTIDE SEQUENCE</scope>
    <source>
        <strain evidence="10">5790</strain>
    </source>
</reference>
<proteinExistence type="inferred from homology"/>
<evidence type="ECO:0000256" key="5">
    <source>
        <dbReference type="ARBA" id="ARBA00022917"/>
    </source>
</evidence>
<keyword evidence="8" id="KW-0963">Cytoplasm</keyword>
<comment type="function">
    <text evidence="8">Catalyzes the attachment of tryptophan to tRNA(Trp).</text>
</comment>
<organism evidence="10 11">
    <name type="scientific">Candidatus Monoglobus merdigallinarum</name>
    <dbReference type="NCBI Taxonomy" id="2838698"/>
    <lineage>
        <taxon>Bacteria</taxon>
        <taxon>Bacillati</taxon>
        <taxon>Bacillota</taxon>
        <taxon>Clostridia</taxon>
        <taxon>Monoglobales</taxon>
        <taxon>Monoglobaceae</taxon>
        <taxon>Monoglobus</taxon>
    </lineage>
</organism>
<dbReference type="FunFam" id="1.10.240.10:FF:000002">
    <property type="entry name" value="Tryptophan--tRNA ligase"/>
    <property type="match status" value="1"/>
</dbReference>
<keyword evidence="2 8" id="KW-0436">Ligase</keyword>
<dbReference type="EC" id="6.1.1.2" evidence="8"/>
<comment type="subunit">
    <text evidence="8">Homodimer.</text>
</comment>
<dbReference type="GO" id="GO:0006436">
    <property type="term" value="P:tryptophanyl-tRNA aminoacylation"/>
    <property type="evidence" value="ECO:0007669"/>
    <property type="project" value="UniProtKB-UniRule"/>
</dbReference>
<evidence type="ECO:0000256" key="7">
    <source>
        <dbReference type="ARBA" id="ARBA00049929"/>
    </source>
</evidence>
<accession>A0A9D1TLX5</accession>
<keyword evidence="5 8" id="KW-0648">Protein biosynthesis</keyword>
<dbReference type="PANTHER" id="PTHR43766:SF1">
    <property type="entry name" value="TRYPTOPHAN--TRNA LIGASE, MITOCHONDRIAL"/>
    <property type="match status" value="1"/>
</dbReference>
<name>A0A9D1TLX5_9FIRM</name>
<dbReference type="InterPro" id="IPR050203">
    <property type="entry name" value="Trp-tRNA_synthetase"/>
</dbReference>
<comment type="caution">
    <text evidence="10">The sequence shown here is derived from an EMBL/GenBank/DDBJ whole genome shotgun (WGS) entry which is preliminary data.</text>
</comment>
<gene>
    <name evidence="8 10" type="primary">trpS</name>
    <name evidence="10" type="ORF">H9900_04140</name>
</gene>
<evidence type="ECO:0000256" key="9">
    <source>
        <dbReference type="RuleBase" id="RU363036"/>
    </source>
</evidence>
<dbReference type="PROSITE" id="PS00178">
    <property type="entry name" value="AA_TRNA_LIGASE_I"/>
    <property type="match status" value="1"/>
</dbReference>
<evidence type="ECO:0000256" key="8">
    <source>
        <dbReference type="HAMAP-Rule" id="MF_00140"/>
    </source>
</evidence>
<evidence type="ECO:0000256" key="3">
    <source>
        <dbReference type="ARBA" id="ARBA00022741"/>
    </source>
</evidence>
<comment type="similarity">
    <text evidence="1 8 9">Belongs to the class-I aminoacyl-tRNA synthetase family.</text>
</comment>
<evidence type="ECO:0000256" key="6">
    <source>
        <dbReference type="ARBA" id="ARBA00023146"/>
    </source>
</evidence>
<dbReference type="Gene3D" id="3.40.50.620">
    <property type="entry name" value="HUPs"/>
    <property type="match status" value="1"/>
</dbReference>
<evidence type="ECO:0000256" key="2">
    <source>
        <dbReference type="ARBA" id="ARBA00022598"/>
    </source>
</evidence>